<dbReference type="SUPFAM" id="SSF161111">
    <property type="entry name" value="Cation efflux protein transmembrane domain-like"/>
    <property type="match status" value="1"/>
</dbReference>
<comment type="similarity">
    <text evidence="2">Belongs to the mitochondrial carrier (TC 2.A.29) family.</text>
</comment>
<evidence type="ECO:0000256" key="11">
    <source>
        <dbReference type="PROSITE-ProRule" id="PRU00282"/>
    </source>
</evidence>
<name>A0AAD5QC26_PYTIN</name>
<dbReference type="InterPro" id="IPR002524">
    <property type="entry name" value="Cation_efflux"/>
</dbReference>
<feature type="domain" description="Cation efflux protein cytoplasmic" evidence="13">
    <location>
        <begin position="300"/>
        <end position="371"/>
    </location>
</feature>
<dbReference type="PROSITE" id="PS50920">
    <property type="entry name" value="SOLCAR"/>
    <property type="match status" value="3"/>
</dbReference>
<dbReference type="NCBIfam" id="TIGR01297">
    <property type="entry name" value="CDF"/>
    <property type="match status" value="1"/>
</dbReference>
<evidence type="ECO:0000259" key="12">
    <source>
        <dbReference type="Pfam" id="PF01545"/>
    </source>
</evidence>
<feature type="domain" description="Cation efflux protein cytoplasmic" evidence="13">
    <location>
        <begin position="396"/>
        <end position="473"/>
    </location>
</feature>
<evidence type="ECO:0000256" key="6">
    <source>
        <dbReference type="ARBA" id="ARBA00022737"/>
    </source>
</evidence>
<dbReference type="PANTHER" id="PTHR45928:SF1">
    <property type="entry name" value="RE38146P"/>
    <property type="match status" value="1"/>
</dbReference>
<accession>A0AAD5QC26</accession>
<dbReference type="PANTHER" id="PTHR45928">
    <property type="entry name" value="RE38146P"/>
    <property type="match status" value="1"/>
</dbReference>
<protein>
    <recommendedName>
        <fullName evidence="16">Cation efflux protein cytoplasmic domain-containing protein</fullName>
    </recommendedName>
</protein>
<keyword evidence="8" id="KW-1133">Transmembrane helix</keyword>
<dbReference type="InterPro" id="IPR036837">
    <property type="entry name" value="Cation_efflux_CTD_sf"/>
</dbReference>
<dbReference type="InterPro" id="IPR058533">
    <property type="entry name" value="Cation_efflux_TM"/>
</dbReference>
<evidence type="ECO:0000256" key="8">
    <source>
        <dbReference type="ARBA" id="ARBA00022989"/>
    </source>
</evidence>
<keyword evidence="10 11" id="KW-0472">Membrane</keyword>
<keyword evidence="7" id="KW-0999">Mitochondrion inner membrane</keyword>
<dbReference type="Proteomes" id="UP001209570">
    <property type="component" value="Unassembled WGS sequence"/>
</dbReference>
<feature type="domain" description="Cation efflux protein transmembrane" evidence="12">
    <location>
        <begin position="81"/>
        <end position="290"/>
    </location>
</feature>
<evidence type="ECO:0000256" key="3">
    <source>
        <dbReference type="ARBA" id="ARBA00008114"/>
    </source>
</evidence>
<keyword evidence="6" id="KW-0677">Repeat</keyword>
<dbReference type="Gene3D" id="3.30.70.1350">
    <property type="entry name" value="Cation efflux protein, cytoplasmic domain"/>
    <property type="match status" value="2"/>
</dbReference>
<evidence type="ECO:0000256" key="5">
    <source>
        <dbReference type="ARBA" id="ARBA00022692"/>
    </source>
</evidence>
<keyword evidence="15" id="KW-1185">Reference proteome</keyword>
<dbReference type="GO" id="GO:0005743">
    <property type="term" value="C:mitochondrial inner membrane"/>
    <property type="evidence" value="ECO:0007669"/>
    <property type="project" value="UniProtKB-SubCell"/>
</dbReference>
<evidence type="ECO:0000256" key="7">
    <source>
        <dbReference type="ARBA" id="ARBA00022792"/>
    </source>
</evidence>
<dbReference type="InterPro" id="IPR027469">
    <property type="entry name" value="Cation_efflux_TMD_sf"/>
</dbReference>
<feature type="repeat" description="Solcar" evidence="11">
    <location>
        <begin position="634"/>
        <end position="726"/>
    </location>
</feature>
<dbReference type="Gene3D" id="1.50.40.10">
    <property type="entry name" value="Mitochondrial carrier domain"/>
    <property type="match status" value="1"/>
</dbReference>
<dbReference type="InterPro" id="IPR027470">
    <property type="entry name" value="Cation_efflux_CTD"/>
</dbReference>
<reference evidence="14" key="1">
    <citation type="submission" date="2021-12" db="EMBL/GenBank/DDBJ databases">
        <title>Prjna785345.</title>
        <authorList>
            <person name="Rujirawat T."/>
            <person name="Krajaejun T."/>
        </authorList>
    </citation>
    <scope>NUCLEOTIDE SEQUENCE</scope>
    <source>
        <strain evidence="14">Pi057C3</strain>
    </source>
</reference>
<evidence type="ECO:0000256" key="1">
    <source>
        <dbReference type="ARBA" id="ARBA00004448"/>
    </source>
</evidence>
<evidence type="ECO:0008006" key="16">
    <source>
        <dbReference type="Google" id="ProtNLM"/>
    </source>
</evidence>
<dbReference type="EMBL" id="JAKCXM010000019">
    <property type="protein sequence ID" value="KAJ0407628.1"/>
    <property type="molecule type" value="Genomic_DNA"/>
</dbReference>
<evidence type="ECO:0000256" key="4">
    <source>
        <dbReference type="ARBA" id="ARBA00022448"/>
    </source>
</evidence>
<dbReference type="FunFam" id="1.20.1510.10:FF:000006">
    <property type="entry name" value="Divalent cation efflux transporter"/>
    <property type="match status" value="1"/>
</dbReference>
<dbReference type="InterPro" id="IPR051508">
    <property type="entry name" value="Mito_Carrier_Antiporter"/>
</dbReference>
<dbReference type="SUPFAM" id="SSF160240">
    <property type="entry name" value="Cation efflux protein cytoplasmic domain-like"/>
    <property type="match status" value="2"/>
</dbReference>
<organism evidence="14 15">
    <name type="scientific">Pythium insidiosum</name>
    <name type="common">Pythiosis disease agent</name>
    <dbReference type="NCBI Taxonomy" id="114742"/>
    <lineage>
        <taxon>Eukaryota</taxon>
        <taxon>Sar</taxon>
        <taxon>Stramenopiles</taxon>
        <taxon>Oomycota</taxon>
        <taxon>Peronosporomycetes</taxon>
        <taxon>Pythiales</taxon>
        <taxon>Pythiaceae</taxon>
        <taxon>Pythium</taxon>
    </lineage>
</organism>
<dbReference type="InterPro" id="IPR023395">
    <property type="entry name" value="MCP_dom_sf"/>
</dbReference>
<dbReference type="Pfam" id="PF16916">
    <property type="entry name" value="ZT_dimer"/>
    <property type="match status" value="2"/>
</dbReference>
<dbReference type="Pfam" id="PF00153">
    <property type="entry name" value="Mito_carr"/>
    <property type="match status" value="3"/>
</dbReference>
<dbReference type="SUPFAM" id="SSF103506">
    <property type="entry name" value="Mitochondrial carrier"/>
    <property type="match status" value="1"/>
</dbReference>
<dbReference type="Pfam" id="PF01545">
    <property type="entry name" value="Cation_efflux"/>
    <property type="match status" value="1"/>
</dbReference>
<dbReference type="GO" id="GO:0008324">
    <property type="term" value="F:monoatomic cation transmembrane transporter activity"/>
    <property type="evidence" value="ECO:0007669"/>
    <property type="project" value="InterPro"/>
</dbReference>
<dbReference type="AlphaFoldDB" id="A0AAD5QC26"/>
<dbReference type="Gene3D" id="1.20.1510.10">
    <property type="entry name" value="Cation efflux protein transmembrane domain"/>
    <property type="match status" value="1"/>
</dbReference>
<keyword evidence="9" id="KW-0496">Mitochondrion</keyword>
<evidence type="ECO:0000256" key="2">
    <source>
        <dbReference type="ARBA" id="ARBA00006375"/>
    </source>
</evidence>
<gene>
    <name evidence="14" type="ORF">P43SY_010169</name>
</gene>
<proteinExistence type="inferred from homology"/>
<comment type="caution">
    <text evidence="14">The sequence shown here is derived from an EMBL/GenBank/DDBJ whole genome shotgun (WGS) entry which is preliminary data.</text>
</comment>
<keyword evidence="4" id="KW-0813">Transport</keyword>
<sequence>MPLQSTTRFLLRRRVVHATGQPAIFASATTTRLLGAHSTRHVLQLRPLSSSTPPMAASTGRDDERVNQGKEAIKITRFGMYVNLSMALSKGVLGVVSHSSALIADAAHSMSDLLSDFVTLWSVKVARLPPDPKHPYGYGKYEAVGSLSVGAILVVCGAGIGLDALHALQAIWADAGAASTAMPELSLPFLPEMDRNVQLGLAAGAAGLSIAAKEALYHATVRIGERAKSKVLIANAWHHRTDAISSVVALGGILGSMAGMPLLDPAAGMAVSAMIVKTGVDICLDSVRELTDKSVEADVLELLNEVSRNVDDVLLVSNIRARRMGPYTLVDLRVHVHARTSISMAQQVAARVRSHILRELPDVSEVLVHVDVEFDLEDRSRVSAKQLLEQEMRPYREIKRDVTYALAKIPEIVGMTHINTHWVPYRNGNGTVVDIAIIVQPDLTVGEAHGVARKARKAVEAISYVAEADIHLELQDSEHEGDMRQKRNEEPAEAAMGALQHLIADNPPTTASPTCYSIRYKAFYLRNFLVEFCVAGVATSGACVFSNPMEVVKTRMQLQGELARDAGGRGPVPSVRYRNFAHGFVTICRTEGLRGIQRGLFPGMGYQWFMNAPRLGLFEPLQRLYGATDPTCYTFPIRNIAAAATSGMIGAIFGSPFYLIKARIQAASSSAKLNAQYAYKGMIDGFVHVLRTEGFFGLYRGVTGAVPRVVMGSAAQLSTYTQAKSMVMATGVQDGIAVQFGASFVSGFAVATAMNPMDVVSTRLYSQKVVNGKGELYSGAIDCIVKTFRAEGVRGFYKGWTAQYFRIGPHTVFTFLFWEKAKAVASSYGY</sequence>
<keyword evidence="5 11" id="KW-0812">Transmembrane</keyword>
<comment type="subcellular location">
    <subcellularLocation>
        <location evidence="1">Mitochondrion inner membrane</location>
        <topology evidence="1">Multi-pass membrane protein</topology>
    </subcellularLocation>
</comment>
<dbReference type="InterPro" id="IPR018108">
    <property type="entry name" value="MCP_transmembrane"/>
</dbReference>
<feature type="repeat" description="Solcar" evidence="11">
    <location>
        <begin position="734"/>
        <end position="824"/>
    </location>
</feature>
<comment type="similarity">
    <text evidence="3">Belongs to the cation diffusion facilitator (CDF) transporter (TC 2.A.4) family.</text>
</comment>
<evidence type="ECO:0000256" key="9">
    <source>
        <dbReference type="ARBA" id="ARBA00023128"/>
    </source>
</evidence>
<evidence type="ECO:0000256" key="10">
    <source>
        <dbReference type="ARBA" id="ARBA00023136"/>
    </source>
</evidence>
<evidence type="ECO:0000259" key="13">
    <source>
        <dbReference type="Pfam" id="PF16916"/>
    </source>
</evidence>
<evidence type="ECO:0000313" key="15">
    <source>
        <dbReference type="Proteomes" id="UP001209570"/>
    </source>
</evidence>
<feature type="repeat" description="Solcar" evidence="11">
    <location>
        <begin position="526"/>
        <end position="624"/>
    </location>
</feature>
<evidence type="ECO:0000313" key="14">
    <source>
        <dbReference type="EMBL" id="KAJ0407628.1"/>
    </source>
</evidence>